<accession>A0AA48RDC7</accession>
<name>A0AA48RDC7_9BACL</name>
<dbReference type="EMBL" id="OY569118">
    <property type="protein sequence ID" value="CAJ1003846.1"/>
    <property type="molecule type" value="Genomic_DNA"/>
</dbReference>
<protein>
    <submittedName>
        <fullName evidence="1">Uncharacterized protein</fullName>
    </submittedName>
</protein>
<proteinExistence type="predicted"/>
<reference evidence="1" key="1">
    <citation type="submission" date="2023-07" db="EMBL/GenBank/DDBJ databases">
        <authorList>
            <person name="Ivanov I."/>
            <person name="Teneva D."/>
            <person name="Stoikov I."/>
        </authorList>
    </citation>
    <scope>NUCLEOTIDE SEQUENCE</scope>
    <source>
        <strain evidence="1">4475</strain>
    </source>
</reference>
<dbReference type="AlphaFoldDB" id="A0AA48RDC7"/>
<evidence type="ECO:0000313" key="2">
    <source>
        <dbReference type="Proteomes" id="UP001189619"/>
    </source>
</evidence>
<evidence type="ECO:0000313" key="1">
    <source>
        <dbReference type="EMBL" id="CAJ1003846.1"/>
    </source>
</evidence>
<organism evidence="1 2">
    <name type="scientific">Brevibacillus aydinogluensis</name>
    <dbReference type="NCBI Taxonomy" id="927786"/>
    <lineage>
        <taxon>Bacteria</taxon>
        <taxon>Bacillati</taxon>
        <taxon>Bacillota</taxon>
        <taxon>Bacilli</taxon>
        <taxon>Bacillales</taxon>
        <taxon>Paenibacillaceae</taxon>
        <taxon>Brevibacillus</taxon>
    </lineage>
</organism>
<dbReference type="Proteomes" id="UP001189619">
    <property type="component" value="Chromosome"/>
</dbReference>
<sequence>MAINHLATYDYRVFSRGGFSSARCRAITCAWFPKPFAACRLCSVLFSYLLSDFFEVLNGPCHPVFLQRFGQKVGRARVDRPHDGIPLHNG</sequence>
<dbReference type="KEGG" id="bayd:BSPP4475_16100"/>
<gene>
    <name evidence="1" type="ORF">BSPP4475_16100</name>
</gene>
<keyword evidence="2" id="KW-1185">Reference proteome</keyword>